<dbReference type="Proteomes" id="UP000318529">
    <property type="component" value="Unassembled WGS sequence"/>
</dbReference>
<evidence type="ECO:0000313" key="2">
    <source>
        <dbReference type="EMBL" id="MDX5955126.1"/>
    </source>
</evidence>
<dbReference type="GeneID" id="56451087"/>
<organism evidence="3 6">
    <name type="scientific">Azospirillum brasilense</name>
    <dbReference type="NCBI Taxonomy" id="192"/>
    <lineage>
        <taxon>Bacteria</taxon>
        <taxon>Pseudomonadati</taxon>
        <taxon>Pseudomonadota</taxon>
        <taxon>Alphaproteobacteria</taxon>
        <taxon>Rhodospirillales</taxon>
        <taxon>Azospirillaceae</taxon>
        <taxon>Azospirillum</taxon>
    </lineage>
</organism>
<keyword evidence="1" id="KW-0472">Membrane</keyword>
<feature type="transmembrane region" description="Helical" evidence="1">
    <location>
        <begin position="38"/>
        <end position="59"/>
    </location>
</feature>
<reference evidence="2 9" key="3">
    <citation type="submission" date="2023-11" db="EMBL/GenBank/DDBJ databases">
        <title>MicrobeMod: A computational toolkit for identifying prokaryotic methylation and restriction-modification with nanopore sequencing.</title>
        <authorList>
            <person name="Crits-Christoph A."/>
            <person name="Kang S.C."/>
            <person name="Lee H."/>
            <person name="Ostrov N."/>
        </authorList>
    </citation>
    <scope>NUCLEOTIDE SEQUENCE [LARGE SCALE GENOMIC DNA]</scope>
    <source>
        <strain evidence="2 9">ATCC 29145</strain>
    </source>
</reference>
<dbReference type="Proteomes" id="UP000298774">
    <property type="component" value="Plasmid p2"/>
</dbReference>
<evidence type="ECO:0000313" key="9">
    <source>
        <dbReference type="Proteomes" id="UP001277471"/>
    </source>
</evidence>
<reference evidence="3 6" key="1">
    <citation type="submission" date="2018-09" db="EMBL/GenBank/DDBJ databases">
        <title>Whole genome based analysis of evolution and adaptive divergence in Indian and Brazilian strains of Azospirillum brasilense.</title>
        <authorList>
            <person name="Singh C."/>
            <person name="Tripathi A.K."/>
        </authorList>
    </citation>
    <scope>NUCLEOTIDE SEQUENCE [LARGE SCALE GENOMIC DNA]</scope>
    <source>
        <strain evidence="3 6">MTCC4038</strain>
        <plasmid evidence="3 6">p2</plasmid>
    </source>
</reference>
<geneLocation type="plasmid" evidence="3 6">
    <name>p2</name>
</geneLocation>
<keyword evidence="1" id="KW-0812">Transmembrane</keyword>
<dbReference type="EMBL" id="VITH01000003">
    <property type="protein sequence ID" value="TWA85604.1"/>
    <property type="molecule type" value="Genomic_DNA"/>
</dbReference>
<keyword evidence="9" id="KW-1185">Reference proteome</keyword>
<protein>
    <submittedName>
        <fullName evidence="3">Uncharacterized protein</fullName>
    </submittedName>
</protein>
<dbReference type="RefSeq" id="WP_035679689.1">
    <property type="nucleotide sequence ID" value="NZ_CP012916.1"/>
</dbReference>
<evidence type="ECO:0000313" key="6">
    <source>
        <dbReference type="Proteomes" id="UP000298774"/>
    </source>
</evidence>
<keyword evidence="3" id="KW-0614">Plasmid</keyword>
<evidence type="ECO:0000313" key="5">
    <source>
        <dbReference type="EMBL" id="TWA85604.1"/>
    </source>
</evidence>
<evidence type="ECO:0000256" key="1">
    <source>
        <dbReference type="SAM" id="Phobius"/>
    </source>
</evidence>
<dbReference type="Proteomes" id="UP000316083">
    <property type="component" value="Unassembled WGS sequence"/>
</dbReference>
<evidence type="ECO:0000313" key="3">
    <source>
        <dbReference type="EMBL" id="QCO11855.1"/>
    </source>
</evidence>
<accession>A0A0P0FD98</accession>
<evidence type="ECO:0000313" key="7">
    <source>
        <dbReference type="Proteomes" id="UP000316083"/>
    </source>
</evidence>
<dbReference type="KEGG" id="abf:AMK58_22090"/>
<proteinExistence type="predicted"/>
<evidence type="ECO:0000313" key="4">
    <source>
        <dbReference type="EMBL" id="TWA72774.1"/>
    </source>
</evidence>
<reference evidence="7 8" key="2">
    <citation type="submission" date="2019-06" db="EMBL/GenBank/DDBJ databases">
        <title>Genomic Encyclopedia of Type Strains, Phase IV (KMG-V): Genome sequencing to study the core and pangenomes of soil and plant-associated prokaryotes.</title>
        <authorList>
            <person name="Whitman W."/>
        </authorList>
    </citation>
    <scope>NUCLEOTIDE SEQUENCE [LARGE SCALE GENOMIC DNA]</scope>
    <source>
        <strain evidence="5 8">BR 11650</strain>
        <strain evidence="4 7">BR 11796</strain>
    </source>
</reference>
<evidence type="ECO:0000313" key="8">
    <source>
        <dbReference type="Proteomes" id="UP000318529"/>
    </source>
</evidence>
<gene>
    <name evidence="3" type="ORF">D3868_22600</name>
    <name evidence="4" type="ORF">FBZ82_102375</name>
    <name evidence="5" type="ORF">FBZ83_103196</name>
    <name evidence="2" type="ORF">SIM66_28575</name>
</gene>
<feature type="transmembrane region" description="Helical" evidence="1">
    <location>
        <begin position="65"/>
        <end position="84"/>
    </location>
</feature>
<dbReference type="Proteomes" id="UP001277471">
    <property type="component" value="Unassembled WGS sequence"/>
</dbReference>
<keyword evidence="1" id="KW-1133">Transmembrane helix</keyword>
<dbReference type="EMBL" id="CP032341">
    <property type="protein sequence ID" value="QCO11855.1"/>
    <property type="molecule type" value="Genomic_DNA"/>
</dbReference>
<sequence>MDALNPAAEARRQAGLEIQALAEDFEQSDEAAFLRMRIIGGVVAGVVTLVLLVLLTAGADWRYLFGFWVVIVGFIGIGYAVSVYRQRQQTARLRALATRWLTGGTVPPV</sequence>
<dbReference type="AlphaFoldDB" id="A0A0P0FD98"/>
<name>A0A0P0FD98_AZOBR</name>
<dbReference type="EMBL" id="JAWXYC010000005">
    <property type="protein sequence ID" value="MDX5955126.1"/>
    <property type="molecule type" value="Genomic_DNA"/>
</dbReference>
<dbReference type="EMBL" id="VITF01000002">
    <property type="protein sequence ID" value="TWA72774.1"/>
    <property type="molecule type" value="Genomic_DNA"/>
</dbReference>